<organism evidence="2">
    <name type="scientific">Cuerna arida</name>
    <dbReference type="NCBI Taxonomy" id="1464854"/>
    <lineage>
        <taxon>Eukaryota</taxon>
        <taxon>Metazoa</taxon>
        <taxon>Ecdysozoa</taxon>
        <taxon>Arthropoda</taxon>
        <taxon>Hexapoda</taxon>
        <taxon>Insecta</taxon>
        <taxon>Pterygota</taxon>
        <taxon>Neoptera</taxon>
        <taxon>Paraneoptera</taxon>
        <taxon>Hemiptera</taxon>
        <taxon>Auchenorrhyncha</taxon>
        <taxon>Membracoidea</taxon>
        <taxon>Cicadellidae</taxon>
        <taxon>Cicadellinae</taxon>
        <taxon>Proconiini</taxon>
        <taxon>Cuerna</taxon>
    </lineage>
</organism>
<dbReference type="Gene3D" id="2.60.40.10">
    <property type="entry name" value="Immunoglobulins"/>
    <property type="match status" value="2"/>
</dbReference>
<dbReference type="CDD" id="cd00096">
    <property type="entry name" value="Ig"/>
    <property type="match status" value="1"/>
</dbReference>
<dbReference type="InterPro" id="IPR007110">
    <property type="entry name" value="Ig-like_dom"/>
</dbReference>
<name>A0A1B6GHX1_9HEMI</name>
<evidence type="ECO:0000313" key="2">
    <source>
        <dbReference type="EMBL" id="JAS62020.1"/>
    </source>
</evidence>
<dbReference type="InterPro" id="IPR013783">
    <property type="entry name" value="Ig-like_fold"/>
</dbReference>
<feature type="domain" description="Ig-like" evidence="1">
    <location>
        <begin position="140"/>
        <end position="176"/>
    </location>
</feature>
<dbReference type="PANTHER" id="PTHR21261:SF17">
    <property type="entry name" value="BEAT VI"/>
    <property type="match status" value="1"/>
</dbReference>
<gene>
    <name evidence="2" type="ORF">g.7550</name>
</gene>
<dbReference type="InterPro" id="IPR013151">
    <property type="entry name" value="Immunoglobulin_dom"/>
</dbReference>
<dbReference type="InterPro" id="IPR036179">
    <property type="entry name" value="Ig-like_dom_sf"/>
</dbReference>
<dbReference type="EMBL" id="GECZ01007749">
    <property type="protein sequence ID" value="JAS62020.1"/>
    <property type="molecule type" value="Transcribed_RNA"/>
</dbReference>
<dbReference type="Pfam" id="PF00047">
    <property type="entry name" value="ig"/>
    <property type="match status" value="1"/>
</dbReference>
<reference evidence="2" key="1">
    <citation type="submission" date="2015-11" db="EMBL/GenBank/DDBJ databases">
        <title>De novo transcriptome assembly of four potential Pierce s Disease insect vectors from Arizona vineyards.</title>
        <authorList>
            <person name="Tassone E.E."/>
        </authorList>
    </citation>
    <scope>NUCLEOTIDE SEQUENCE</scope>
</reference>
<accession>A0A1B6GHX1</accession>
<protein>
    <recommendedName>
        <fullName evidence="1">Ig-like domain-containing protein</fullName>
    </recommendedName>
</protein>
<proteinExistence type="predicted"/>
<dbReference type="SUPFAM" id="SSF48726">
    <property type="entry name" value="Immunoglobulin"/>
    <property type="match status" value="1"/>
</dbReference>
<dbReference type="AlphaFoldDB" id="A0A1B6GHX1"/>
<dbReference type="PANTHER" id="PTHR21261">
    <property type="entry name" value="BEAT PROTEIN"/>
    <property type="match status" value="1"/>
</dbReference>
<dbReference type="PROSITE" id="PS50835">
    <property type="entry name" value="IG_LIKE"/>
    <property type="match status" value="2"/>
</dbReference>
<evidence type="ECO:0000259" key="1">
    <source>
        <dbReference type="PROSITE" id="PS50835"/>
    </source>
</evidence>
<feature type="domain" description="Ig-like" evidence="1">
    <location>
        <begin position="8"/>
        <end position="127"/>
    </location>
</feature>
<sequence length="280" mass="30812">MEIRIIFPRILLMVATVFAGVGGLRDVEIRAPLAVPPGSSATLTCKYDLEGDPLYTVKWYKGRQEFFRYVPKELPHTRVFPLPGVNVDISASGPTKVVLRDVQKALSGRYRCEVSADAPNFHTKVVSTNMHVIHNLEGEPRILLEKLRYSVGDTLKGNCTAPPSSPPANITWVVNGHKSLPKSIRHIIWRNGFDEDSKSMTIADLEFEVDVNVVPGSGGKLEVRCIADVFQAYATETKVVLSEERPRLASVLGSRDSSLGSLNTWSSCLLMLPVAALVSR</sequence>
<dbReference type="FunFam" id="2.60.40.10:FF:000437">
    <property type="entry name" value="Beat-IIIc, isoform A"/>
    <property type="match status" value="1"/>
</dbReference>
<dbReference type="SMART" id="SM00409">
    <property type="entry name" value="IG"/>
    <property type="match status" value="1"/>
</dbReference>
<dbReference type="InterPro" id="IPR003599">
    <property type="entry name" value="Ig_sub"/>
</dbReference>